<reference evidence="7" key="1">
    <citation type="submission" date="2019-09" db="EMBL/GenBank/DDBJ databases">
        <title>Draft genome sequence assemblies of isolates from the urinary tract.</title>
        <authorList>
            <person name="Mores C.R."/>
            <person name="Putonti C."/>
            <person name="Wolfe A.J."/>
        </authorList>
    </citation>
    <scope>NUCLEOTIDE SEQUENCE [LARGE SCALE GENOMIC DNA]</scope>
    <source>
        <strain evidence="7">UMB8614</strain>
    </source>
</reference>
<evidence type="ECO:0000256" key="4">
    <source>
        <dbReference type="ARBA" id="ARBA00022840"/>
    </source>
</evidence>
<dbReference type="InterPro" id="IPR011335">
    <property type="entry name" value="Restrct_endonuc-II-like"/>
</dbReference>
<dbReference type="EMBL" id="VYVN01000024">
    <property type="protein sequence ID" value="KAA9238599.1"/>
    <property type="molecule type" value="Genomic_DNA"/>
</dbReference>
<dbReference type="NCBIfam" id="TIGR03033">
    <property type="entry name" value="phage_rel_nuc"/>
    <property type="match status" value="1"/>
</dbReference>
<dbReference type="Gene3D" id="3.90.320.10">
    <property type="match status" value="1"/>
</dbReference>
<dbReference type="SUPFAM" id="SSF52980">
    <property type="entry name" value="Restriction endonuclease-like"/>
    <property type="match status" value="1"/>
</dbReference>
<sequence>MPEYYLAKDHADWLEIRKKGLGGSDIGTALGFNPFKTPYQLWLEKTGQVEPEDISQKVAIQIGNELEDLVARMFTQETGLEVQRDNKTHVHKEYPFLLANIDRKIIGQEALLECKTTGAHNAGQWAGDNVPASYLLQVQHYLNVLDYDTAYIAVIIGNNDFQWKEIKRDNDLIQAYQEKAISFWQDNVLAMKAPEIDGSASTSRALSAMYTNIEPNVEPMPKDKVAMVQDLIFTKDVIKQYEEKRRKIENELKAYMGANNVQELTNPDMTVTWKPRTARRLDTNRLKQEHPEIYKAYLTETTTNYMTAKELTKDGD</sequence>
<keyword evidence="2" id="KW-0378">Hydrolase</keyword>
<name>A0A329PJP1_9LACT</name>
<dbReference type="InterPro" id="IPR017482">
    <property type="entry name" value="Lambda-type_endonuclease"/>
</dbReference>
<proteinExistence type="predicted"/>
<dbReference type="PANTHER" id="PTHR46609:SF6">
    <property type="entry name" value="EXONUCLEASE, PHAGE-TYPE_RECB, C-TERMINAL DOMAIN-CONTAINING PROTEIN-RELATED"/>
    <property type="match status" value="1"/>
</dbReference>
<keyword evidence="3" id="KW-0347">Helicase</keyword>
<comment type="caution">
    <text evidence="6">The sequence shown here is derived from an EMBL/GenBank/DDBJ whole genome shotgun (WGS) entry which is preliminary data.</text>
</comment>
<dbReference type="PANTHER" id="PTHR46609">
    <property type="entry name" value="EXONUCLEASE, PHAGE-TYPE/RECB, C-TERMINAL DOMAIN-CONTAINING PROTEIN"/>
    <property type="match status" value="1"/>
</dbReference>
<evidence type="ECO:0000256" key="3">
    <source>
        <dbReference type="ARBA" id="ARBA00022806"/>
    </source>
</evidence>
<protein>
    <recommendedName>
        <fullName evidence="5">YqaJ viral recombinase domain-containing protein</fullName>
    </recommendedName>
</protein>
<gene>
    <name evidence="6" type="ORF">F6I34_08120</name>
</gene>
<dbReference type="RefSeq" id="WP_111862539.1">
    <property type="nucleotide sequence ID" value="NZ_VYVN01000024.1"/>
</dbReference>
<dbReference type="Proteomes" id="UP000326476">
    <property type="component" value="Unassembled WGS sequence"/>
</dbReference>
<evidence type="ECO:0000256" key="2">
    <source>
        <dbReference type="ARBA" id="ARBA00022801"/>
    </source>
</evidence>
<dbReference type="InterPro" id="IPR011604">
    <property type="entry name" value="PDDEXK-like_dom_sf"/>
</dbReference>
<dbReference type="Pfam" id="PF09588">
    <property type="entry name" value="YqaJ"/>
    <property type="match status" value="1"/>
</dbReference>
<dbReference type="GO" id="GO:0005524">
    <property type="term" value="F:ATP binding"/>
    <property type="evidence" value="ECO:0007669"/>
    <property type="project" value="UniProtKB-KW"/>
</dbReference>
<dbReference type="InterPro" id="IPR051703">
    <property type="entry name" value="NF-kappa-B_Signaling_Reg"/>
</dbReference>
<dbReference type="GO" id="GO:0016787">
    <property type="term" value="F:hydrolase activity"/>
    <property type="evidence" value="ECO:0007669"/>
    <property type="project" value="UniProtKB-KW"/>
</dbReference>
<organism evidence="6 7">
    <name type="scientific">Aerococcus tenax</name>
    <dbReference type="NCBI Taxonomy" id="3078812"/>
    <lineage>
        <taxon>Bacteria</taxon>
        <taxon>Bacillati</taxon>
        <taxon>Bacillota</taxon>
        <taxon>Bacilli</taxon>
        <taxon>Lactobacillales</taxon>
        <taxon>Aerococcaceae</taxon>
        <taxon>Aerococcus</taxon>
    </lineage>
</organism>
<evidence type="ECO:0000313" key="7">
    <source>
        <dbReference type="Proteomes" id="UP000326476"/>
    </source>
</evidence>
<keyword evidence="7" id="KW-1185">Reference proteome</keyword>
<keyword evidence="1" id="KW-0547">Nucleotide-binding</keyword>
<dbReference type="GO" id="GO:0004386">
    <property type="term" value="F:helicase activity"/>
    <property type="evidence" value="ECO:0007669"/>
    <property type="project" value="UniProtKB-KW"/>
</dbReference>
<accession>A0A329PJP1</accession>
<dbReference type="InterPro" id="IPR019080">
    <property type="entry name" value="YqaJ_viral_recombinase"/>
</dbReference>
<evidence type="ECO:0000256" key="1">
    <source>
        <dbReference type="ARBA" id="ARBA00022741"/>
    </source>
</evidence>
<dbReference type="AlphaFoldDB" id="A0A329PJP1"/>
<evidence type="ECO:0000313" key="6">
    <source>
        <dbReference type="EMBL" id="KAA9238599.1"/>
    </source>
</evidence>
<feature type="domain" description="YqaJ viral recombinase" evidence="5">
    <location>
        <begin position="12"/>
        <end position="146"/>
    </location>
</feature>
<keyword evidence="4" id="KW-0067">ATP-binding</keyword>
<evidence type="ECO:0000259" key="5">
    <source>
        <dbReference type="Pfam" id="PF09588"/>
    </source>
</evidence>